<dbReference type="SUPFAM" id="SSF51197">
    <property type="entry name" value="Clavaminate synthase-like"/>
    <property type="match status" value="1"/>
</dbReference>
<dbReference type="PROSITE" id="PS51471">
    <property type="entry name" value="FE2OG_OXY"/>
    <property type="match status" value="1"/>
</dbReference>
<accession>A0ABP1QE67</accession>
<keyword evidence="4" id="KW-1185">Reference proteome</keyword>
<gene>
    <name evidence="3" type="ORF">ODALV1_LOCUS9144</name>
</gene>
<comment type="caution">
    <text evidence="3">The sequence shown here is derived from an EMBL/GenBank/DDBJ whole genome shotgun (WGS) entry which is preliminary data.</text>
</comment>
<dbReference type="Gene3D" id="2.60.120.330">
    <property type="entry name" value="B-lactam Antibiotic, Isopenicillin N Synthase, Chain"/>
    <property type="match status" value="1"/>
</dbReference>
<dbReference type="InterPro" id="IPR044861">
    <property type="entry name" value="IPNS-like_FE2OG_OXY"/>
</dbReference>
<proteinExistence type="inferred from homology"/>
<dbReference type="Pfam" id="PF03171">
    <property type="entry name" value="2OG-FeII_Oxy"/>
    <property type="match status" value="1"/>
</dbReference>
<comment type="similarity">
    <text evidence="1">Belongs to the iron/ascorbate-dependent oxidoreductase family.</text>
</comment>
<evidence type="ECO:0000313" key="3">
    <source>
        <dbReference type="EMBL" id="CAL8095654.1"/>
    </source>
</evidence>
<dbReference type="PANTHER" id="PTHR47990">
    <property type="entry name" value="2-OXOGLUTARATE (2OG) AND FE(II)-DEPENDENT OXYGENASE SUPERFAMILY PROTEIN-RELATED"/>
    <property type="match status" value="1"/>
</dbReference>
<dbReference type="InterPro" id="IPR005123">
    <property type="entry name" value="Oxoglu/Fe-dep_dioxygenase_dom"/>
</dbReference>
<evidence type="ECO:0000313" key="4">
    <source>
        <dbReference type="Proteomes" id="UP001642540"/>
    </source>
</evidence>
<reference evidence="3 4" key="1">
    <citation type="submission" date="2024-08" db="EMBL/GenBank/DDBJ databases">
        <authorList>
            <person name="Cucini C."/>
            <person name="Frati F."/>
        </authorList>
    </citation>
    <scope>NUCLEOTIDE SEQUENCE [LARGE SCALE GENOMIC DNA]</scope>
</reference>
<organism evidence="3 4">
    <name type="scientific">Orchesella dallaii</name>
    <dbReference type="NCBI Taxonomy" id="48710"/>
    <lineage>
        <taxon>Eukaryota</taxon>
        <taxon>Metazoa</taxon>
        <taxon>Ecdysozoa</taxon>
        <taxon>Arthropoda</taxon>
        <taxon>Hexapoda</taxon>
        <taxon>Collembola</taxon>
        <taxon>Entomobryomorpha</taxon>
        <taxon>Entomobryoidea</taxon>
        <taxon>Orchesellidae</taxon>
        <taxon>Orchesellinae</taxon>
        <taxon>Orchesella</taxon>
    </lineage>
</organism>
<evidence type="ECO:0000256" key="1">
    <source>
        <dbReference type="RuleBase" id="RU003682"/>
    </source>
</evidence>
<dbReference type="Pfam" id="PF14226">
    <property type="entry name" value="DIOX_N"/>
    <property type="match status" value="1"/>
</dbReference>
<keyword evidence="1" id="KW-0408">Iron</keyword>
<keyword evidence="1" id="KW-0479">Metal-binding</keyword>
<keyword evidence="1" id="KW-0560">Oxidoreductase</keyword>
<dbReference type="InterPro" id="IPR026992">
    <property type="entry name" value="DIOX_N"/>
</dbReference>
<dbReference type="PRINTS" id="PR00682">
    <property type="entry name" value="IPNSYNTHASE"/>
</dbReference>
<dbReference type="InterPro" id="IPR027443">
    <property type="entry name" value="IPNS-like_sf"/>
</dbReference>
<protein>
    <recommendedName>
        <fullName evidence="2">Fe2OG dioxygenase domain-containing protein</fullName>
    </recommendedName>
</protein>
<sequence>MPVESLPVVNVEALLLTDDNSNNQKTNERVQQTSQQLLDALVEWGFLYISGHCVDINLQNNLEAASREFFNLPLEVKQQINMKLGKHAWRGYFPPGDELTSGIPDSKEGIYFGTELADNHPKVVSETPLHGSNLWPCQYPELKTIVLQYMNAMEQLGHALMRGLAIGLGLDEKYFQNSFGKDPTLLFRIFNYPPSSQKVGWGVGEHTDYGFLTILKTDNNPGLEVLSPTLKWIEVPFIPNTFIINIGDQLEIATNGLLKATPHRVRIQREENRLSWPFFFDPDWDALLRRVDLTHWNNSNEWPSRKPGKRWDGKDLKTMQNQKYGDYLLDKVSRCFPHLFKAVVT</sequence>
<feature type="domain" description="Fe2OG dioxygenase" evidence="2">
    <location>
        <begin position="182"/>
        <end position="282"/>
    </location>
</feature>
<dbReference type="EMBL" id="CAXLJM020000027">
    <property type="protein sequence ID" value="CAL8095654.1"/>
    <property type="molecule type" value="Genomic_DNA"/>
</dbReference>
<evidence type="ECO:0000259" key="2">
    <source>
        <dbReference type="PROSITE" id="PS51471"/>
    </source>
</evidence>
<name>A0ABP1QE67_9HEXA</name>
<dbReference type="Proteomes" id="UP001642540">
    <property type="component" value="Unassembled WGS sequence"/>
</dbReference>
<dbReference type="InterPro" id="IPR050231">
    <property type="entry name" value="Iron_ascorbate_oxido_reductase"/>
</dbReference>